<name>A0A1G6YCA7_9PSEU</name>
<dbReference type="PRINTS" id="PR00455">
    <property type="entry name" value="HTHTETR"/>
</dbReference>
<evidence type="ECO:0000256" key="4">
    <source>
        <dbReference type="ARBA" id="ARBA00023163"/>
    </source>
</evidence>
<dbReference type="Pfam" id="PF00440">
    <property type="entry name" value="TetR_N"/>
    <property type="match status" value="1"/>
</dbReference>
<dbReference type="Pfam" id="PF13977">
    <property type="entry name" value="TetR_C_6"/>
    <property type="match status" value="1"/>
</dbReference>
<keyword evidence="8" id="KW-1185">Reference proteome</keyword>
<sequence length="210" mass="22537">MPRVTQPYRDARRRQIVSAARRCFTRSGFHATSMQDIFAESGLSAGAVYGYFASKEALVEAIVTDVLAEITTGFDAVLADDAPPRPGDVLQHVFEVLEQQEGGRDFACLAVQVWAEALRNPALRALLADAYEQVRVKFLRLVERGRQAGSLDPAVPAEDVARALTALGPAFLFQRALLDSADARVFHSGLSAVLSARSPAPVGGDQPAAS</sequence>
<dbReference type="EMBL" id="FMZZ01000021">
    <property type="protein sequence ID" value="SDD87970.1"/>
    <property type="molecule type" value="Genomic_DNA"/>
</dbReference>
<evidence type="ECO:0000256" key="1">
    <source>
        <dbReference type="ARBA" id="ARBA00022491"/>
    </source>
</evidence>
<feature type="domain" description="HTH tetR-type" evidence="6">
    <location>
        <begin position="10"/>
        <end position="70"/>
    </location>
</feature>
<dbReference type="AlphaFoldDB" id="A0A1G6YCA7"/>
<dbReference type="Gene3D" id="1.10.10.60">
    <property type="entry name" value="Homeodomain-like"/>
    <property type="match status" value="1"/>
</dbReference>
<keyword evidence="4" id="KW-0804">Transcription</keyword>
<dbReference type="GO" id="GO:0003700">
    <property type="term" value="F:DNA-binding transcription factor activity"/>
    <property type="evidence" value="ECO:0007669"/>
    <property type="project" value="TreeGrafter"/>
</dbReference>
<dbReference type="InterPro" id="IPR050109">
    <property type="entry name" value="HTH-type_TetR-like_transc_reg"/>
</dbReference>
<dbReference type="OrthoDB" id="5242390at2"/>
<dbReference type="RefSeq" id="WP_091457010.1">
    <property type="nucleotide sequence ID" value="NZ_FMZZ01000021.1"/>
</dbReference>
<dbReference type="InterPro" id="IPR036271">
    <property type="entry name" value="Tet_transcr_reg_TetR-rel_C_sf"/>
</dbReference>
<dbReference type="PROSITE" id="PS01081">
    <property type="entry name" value="HTH_TETR_1"/>
    <property type="match status" value="1"/>
</dbReference>
<dbReference type="SUPFAM" id="SSF46689">
    <property type="entry name" value="Homeodomain-like"/>
    <property type="match status" value="1"/>
</dbReference>
<dbReference type="STRING" id="1271860.SAMN05216174_1217"/>
<dbReference type="PROSITE" id="PS50977">
    <property type="entry name" value="HTH_TETR_2"/>
    <property type="match status" value="1"/>
</dbReference>
<proteinExistence type="predicted"/>
<dbReference type="InterPro" id="IPR001647">
    <property type="entry name" value="HTH_TetR"/>
</dbReference>
<evidence type="ECO:0000256" key="3">
    <source>
        <dbReference type="ARBA" id="ARBA00023125"/>
    </source>
</evidence>
<dbReference type="InterPro" id="IPR023772">
    <property type="entry name" value="DNA-bd_HTH_TetR-type_CS"/>
</dbReference>
<dbReference type="InterPro" id="IPR039538">
    <property type="entry name" value="BetI_C"/>
</dbReference>
<organism evidence="7 8">
    <name type="scientific">Actinokineospora iranica</name>
    <dbReference type="NCBI Taxonomy" id="1271860"/>
    <lineage>
        <taxon>Bacteria</taxon>
        <taxon>Bacillati</taxon>
        <taxon>Actinomycetota</taxon>
        <taxon>Actinomycetes</taxon>
        <taxon>Pseudonocardiales</taxon>
        <taxon>Pseudonocardiaceae</taxon>
        <taxon>Actinokineospora</taxon>
    </lineage>
</organism>
<dbReference type="SUPFAM" id="SSF48498">
    <property type="entry name" value="Tetracyclin repressor-like, C-terminal domain"/>
    <property type="match status" value="1"/>
</dbReference>
<evidence type="ECO:0000256" key="5">
    <source>
        <dbReference type="PROSITE-ProRule" id="PRU00335"/>
    </source>
</evidence>
<reference evidence="8" key="1">
    <citation type="submission" date="2016-10" db="EMBL/GenBank/DDBJ databases">
        <authorList>
            <person name="Varghese N."/>
            <person name="Submissions S."/>
        </authorList>
    </citation>
    <scope>NUCLEOTIDE SEQUENCE [LARGE SCALE GENOMIC DNA]</scope>
    <source>
        <strain evidence="8">IBRC-M 10403</strain>
    </source>
</reference>
<accession>A0A1G6YCA7</accession>
<dbReference type="PANTHER" id="PTHR30055:SF229">
    <property type="entry name" value="HTH-TYPE TRANSCRIPTIONAL REPRESSOR RV1474C"/>
    <property type="match status" value="1"/>
</dbReference>
<dbReference type="Proteomes" id="UP000199501">
    <property type="component" value="Unassembled WGS sequence"/>
</dbReference>
<evidence type="ECO:0000259" key="6">
    <source>
        <dbReference type="PROSITE" id="PS50977"/>
    </source>
</evidence>
<keyword evidence="3 5" id="KW-0238">DNA-binding</keyword>
<gene>
    <name evidence="7" type="ORF">SAMN05216174_1217</name>
</gene>
<feature type="DNA-binding region" description="H-T-H motif" evidence="5">
    <location>
        <begin position="33"/>
        <end position="52"/>
    </location>
</feature>
<evidence type="ECO:0000256" key="2">
    <source>
        <dbReference type="ARBA" id="ARBA00023015"/>
    </source>
</evidence>
<keyword evidence="2" id="KW-0805">Transcription regulation</keyword>
<dbReference type="InterPro" id="IPR009057">
    <property type="entry name" value="Homeodomain-like_sf"/>
</dbReference>
<dbReference type="PANTHER" id="PTHR30055">
    <property type="entry name" value="HTH-TYPE TRANSCRIPTIONAL REGULATOR RUTR"/>
    <property type="match status" value="1"/>
</dbReference>
<evidence type="ECO:0000313" key="8">
    <source>
        <dbReference type="Proteomes" id="UP000199501"/>
    </source>
</evidence>
<keyword evidence="1" id="KW-0678">Repressor</keyword>
<evidence type="ECO:0000313" key="7">
    <source>
        <dbReference type="EMBL" id="SDD87970.1"/>
    </source>
</evidence>
<protein>
    <submittedName>
        <fullName evidence="7">DNA-binding transcriptional regulator, AcrR family</fullName>
    </submittedName>
</protein>
<dbReference type="GO" id="GO:0000976">
    <property type="term" value="F:transcription cis-regulatory region binding"/>
    <property type="evidence" value="ECO:0007669"/>
    <property type="project" value="TreeGrafter"/>
</dbReference>
<dbReference type="Gene3D" id="1.10.357.10">
    <property type="entry name" value="Tetracycline Repressor, domain 2"/>
    <property type="match status" value="1"/>
</dbReference>